<protein>
    <submittedName>
        <fullName evidence="1">Uncharacterized protein</fullName>
    </submittedName>
</protein>
<dbReference type="EMBL" id="CAJEWN010000219">
    <property type="protein sequence ID" value="CAD2173519.1"/>
    <property type="molecule type" value="Genomic_DNA"/>
</dbReference>
<dbReference type="Proteomes" id="UP000580250">
    <property type="component" value="Unassembled WGS sequence"/>
</dbReference>
<evidence type="ECO:0000313" key="2">
    <source>
        <dbReference type="Proteomes" id="UP000580250"/>
    </source>
</evidence>
<sequence>MLEEIENEFVEFKTFMKKFHSILSDFEWELERSFRIHDKIYAKRICNLLQFRAILEFLKSLVFNKKYQKFLEIEEKDKDVVLYLIKNFQKNIKTPQVFFTKKFEEIYKELTSEMVKNKISFFMENYVKRNLKVLIKNVAKKNDKEIYEEILNLGWNVKYSIENENKKFLEAVYENGNFYLLFDLDEVKYEGNGGGYLEGFLIELKKLIRESHPELSDSFTKFIFKFKTRRNIWLYLTL</sequence>
<comment type="caution">
    <text evidence="1">The sequence shown here is derived from an EMBL/GenBank/DDBJ whole genome shotgun (WGS) entry which is preliminary data.</text>
</comment>
<gene>
    <name evidence="1" type="ORF">MENT_LOCUS25133</name>
</gene>
<organism evidence="1 2">
    <name type="scientific">Meloidogyne enterolobii</name>
    <name type="common">Root-knot nematode worm</name>
    <name type="synonym">Meloidogyne mayaguensis</name>
    <dbReference type="NCBI Taxonomy" id="390850"/>
    <lineage>
        <taxon>Eukaryota</taxon>
        <taxon>Metazoa</taxon>
        <taxon>Ecdysozoa</taxon>
        <taxon>Nematoda</taxon>
        <taxon>Chromadorea</taxon>
        <taxon>Rhabditida</taxon>
        <taxon>Tylenchina</taxon>
        <taxon>Tylenchomorpha</taxon>
        <taxon>Tylenchoidea</taxon>
        <taxon>Meloidogynidae</taxon>
        <taxon>Meloidogyninae</taxon>
        <taxon>Meloidogyne</taxon>
    </lineage>
</organism>
<accession>A0A6V7VEZ7</accession>
<proteinExistence type="predicted"/>
<dbReference type="AlphaFoldDB" id="A0A6V7VEZ7"/>
<reference evidence="1 2" key="1">
    <citation type="submission" date="2020-08" db="EMBL/GenBank/DDBJ databases">
        <authorList>
            <person name="Koutsovoulos G."/>
            <person name="Danchin GJ E."/>
        </authorList>
    </citation>
    <scope>NUCLEOTIDE SEQUENCE [LARGE SCALE GENOMIC DNA]</scope>
</reference>
<name>A0A6V7VEZ7_MELEN</name>
<evidence type="ECO:0000313" key="1">
    <source>
        <dbReference type="EMBL" id="CAD2173519.1"/>
    </source>
</evidence>